<evidence type="ECO:0000256" key="1">
    <source>
        <dbReference type="ARBA" id="ARBA00002724"/>
    </source>
</evidence>
<dbReference type="Pfam" id="PF01189">
    <property type="entry name" value="Methyltr_RsmB-F"/>
    <property type="match status" value="1"/>
</dbReference>
<dbReference type="InterPro" id="IPR004573">
    <property type="entry name" value="rRNA_ssu_MeTfrase_B"/>
</dbReference>
<comment type="function">
    <text evidence="1">Specifically methylates the cytosine at position 967 (m5C967) of 16S rRNA.</text>
</comment>
<sequence>MTGALPRALAAEVIAAVRFDGRSLKAALPDALARLHDPRDRALCEAISFESVRWLPRYEFWLARLLDRPLPAAARRVHGLLLGGLAQLDAMGLSDYAAISATAEAARTLRQPRLVGLVNAVLRRFVREREALRAALASSPEAAAAHPRWLLDRLAADWPQDSACILEGNNTQAPMWLRVNARRTTREAYAALLAADGIDAEPAVSASQALRLARPLAPTRLPGWSVGLVSVQDLSAQRAVPLLDAQPGDRVLDIGAAPGGKTAQILETFQALGEVVALDIDATRLARVEGTLARLGLSARCIQGDAARPGDWWDGMPFDRILLDAPCSATGVIRRQPDIKWHRREEDIAALVRRQAELLDAAWPMLRPGGRLVYATCSVLRDENDRQIDAFLARTPSARAIPPPDGLGRRAGAGAQRFPQREGGDGFFYAILDKDPADGAAGPDAGRMR</sequence>
<dbReference type="InterPro" id="IPR049560">
    <property type="entry name" value="MeTrfase_RsmB-F_NOP2_cat"/>
</dbReference>
<keyword evidence="6" id="KW-0698">rRNA processing</keyword>
<dbReference type="AlphaFoldDB" id="A0AAW9R3P1"/>
<evidence type="ECO:0000256" key="11">
    <source>
        <dbReference type="ARBA" id="ARBA00030399"/>
    </source>
</evidence>
<comment type="similarity">
    <text evidence="3 14">Belongs to the class I-like SAM-binding methyltransferase superfamily. RsmB/NOP family.</text>
</comment>
<dbReference type="Proteomes" id="UP001364472">
    <property type="component" value="Unassembled WGS sequence"/>
</dbReference>
<dbReference type="EC" id="2.1.1.176" evidence="4"/>
<evidence type="ECO:0000256" key="14">
    <source>
        <dbReference type="PROSITE-ProRule" id="PRU01023"/>
    </source>
</evidence>
<dbReference type="Gene3D" id="3.40.50.150">
    <property type="entry name" value="Vaccinia Virus protein VP39"/>
    <property type="match status" value="1"/>
</dbReference>
<evidence type="ECO:0000256" key="6">
    <source>
        <dbReference type="ARBA" id="ARBA00022552"/>
    </source>
</evidence>
<comment type="caution">
    <text evidence="16">The sequence shown here is derived from an EMBL/GenBank/DDBJ whole genome shotgun (WGS) entry which is preliminary data.</text>
</comment>
<dbReference type="PANTHER" id="PTHR22807:SF61">
    <property type="entry name" value="NOL1_NOP2_SUN FAMILY PROTEIN _ ANTITERMINATION NUSB DOMAIN-CONTAINING PROTEIN"/>
    <property type="match status" value="1"/>
</dbReference>
<evidence type="ECO:0000259" key="15">
    <source>
        <dbReference type="PROSITE" id="PS51686"/>
    </source>
</evidence>
<dbReference type="InterPro" id="IPR006027">
    <property type="entry name" value="NusB_RsmB_TIM44"/>
</dbReference>
<evidence type="ECO:0000256" key="4">
    <source>
        <dbReference type="ARBA" id="ARBA00012140"/>
    </source>
</evidence>
<dbReference type="InterPro" id="IPR029063">
    <property type="entry name" value="SAM-dependent_MTases_sf"/>
</dbReference>
<dbReference type="PRINTS" id="PR02008">
    <property type="entry name" value="RCMTFAMILY"/>
</dbReference>
<organism evidence="16 17">
    <name type="scientific">Denitratimonas tolerans</name>
    <dbReference type="NCBI Taxonomy" id="1338420"/>
    <lineage>
        <taxon>Bacteria</taxon>
        <taxon>Pseudomonadati</taxon>
        <taxon>Pseudomonadota</taxon>
        <taxon>Gammaproteobacteria</taxon>
        <taxon>Lysobacterales</taxon>
        <taxon>Lysobacteraceae</taxon>
        <taxon>Denitratimonas</taxon>
    </lineage>
</organism>
<dbReference type="Gene3D" id="3.30.70.1170">
    <property type="entry name" value="Sun protein, domain 3"/>
    <property type="match status" value="1"/>
</dbReference>
<dbReference type="GO" id="GO:0006355">
    <property type="term" value="P:regulation of DNA-templated transcription"/>
    <property type="evidence" value="ECO:0007669"/>
    <property type="project" value="InterPro"/>
</dbReference>
<dbReference type="GO" id="GO:0070475">
    <property type="term" value="P:rRNA base methylation"/>
    <property type="evidence" value="ECO:0007669"/>
    <property type="project" value="TreeGrafter"/>
</dbReference>
<keyword evidence="8 14" id="KW-0808">Transferase</keyword>
<accession>A0AAW9R3P1</accession>
<evidence type="ECO:0000256" key="10">
    <source>
        <dbReference type="ARBA" id="ARBA00022884"/>
    </source>
</evidence>
<feature type="binding site" evidence="14">
    <location>
        <position position="305"/>
    </location>
    <ligand>
        <name>S-adenosyl-L-methionine</name>
        <dbReference type="ChEBI" id="CHEBI:59789"/>
    </ligand>
</feature>
<dbReference type="Pfam" id="PF01029">
    <property type="entry name" value="NusB"/>
    <property type="match status" value="1"/>
</dbReference>
<dbReference type="InterPro" id="IPR023267">
    <property type="entry name" value="RCMT"/>
</dbReference>
<dbReference type="Pfam" id="PF22458">
    <property type="entry name" value="RsmF-B_ferredox"/>
    <property type="match status" value="1"/>
</dbReference>
<comment type="catalytic activity">
    <reaction evidence="13">
        <text>cytidine(967) in 16S rRNA + S-adenosyl-L-methionine = 5-methylcytidine(967) in 16S rRNA + S-adenosyl-L-homocysteine + H(+)</text>
        <dbReference type="Rhea" id="RHEA:42748"/>
        <dbReference type="Rhea" id="RHEA-COMP:10219"/>
        <dbReference type="Rhea" id="RHEA-COMP:10220"/>
        <dbReference type="ChEBI" id="CHEBI:15378"/>
        <dbReference type="ChEBI" id="CHEBI:57856"/>
        <dbReference type="ChEBI" id="CHEBI:59789"/>
        <dbReference type="ChEBI" id="CHEBI:74483"/>
        <dbReference type="ChEBI" id="CHEBI:82748"/>
        <dbReference type="EC" id="2.1.1.176"/>
    </reaction>
</comment>
<dbReference type="PANTHER" id="PTHR22807">
    <property type="entry name" value="NOP2 YEAST -RELATED NOL1/NOP2/FMU SUN DOMAIN-CONTAINING"/>
    <property type="match status" value="1"/>
</dbReference>
<dbReference type="InterPro" id="IPR054728">
    <property type="entry name" value="RsmB-like_ferredoxin"/>
</dbReference>
<feature type="binding site" evidence="14">
    <location>
        <position position="279"/>
    </location>
    <ligand>
        <name>S-adenosyl-L-methionine</name>
        <dbReference type="ChEBI" id="CHEBI:59789"/>
    </ligand>
</feature>
<keyword evidence="7 14" id="KW-0489">Methyltransferase</keyword>
<dbReference type="EMBL" id="JBBDHC010000013">
    <property type="protein sequence ID" value="MEJ1249960.1"/>
    <property type="molecule type" value="Genomic_DNA"/>
</dbReference>
<dbReference type="InterPro" id="IPR001678">
    <property type="entry name" value="MeTrfase_RsmB-F_NOP2_dom"/>
</dbReference>
<evidence type="ECO:0000313" key="17">
    <source>
        <dbReference type="Proteomes" id="UP001364472"/>
    </source>
</evidence>
<comment type="subcellular location">
    <subcellularLocation>
        <location evidence="2">Cytoplasm</location>
    </subcellularLocation>
</comment>
<feature type="binding site" evidence="14">
    <location>
        <position position="324"/>
    </location>
    <ligand>
        <name>S-adenosyl-L-methionine</name>
        <dbReference type="ChEBI" id="CHEBI:59789"/>
    </ligand>
</feature>
<evidence type="ECO:0000256" key="13">
    <source>
        <dbReference type="ARBA" id="ARBA00047283"/>
    </source>
</evidence>
<evidence type="ECO:0000256" key="12">
    <source>
        <dbReference type="ARBA" id="ARBA00031088"/>
    </source>
</evidence>
<dbReference type="NCBIfam" id="NF008149">
    <property type="entry name" value="PRK10901.1"/>
    <property type="match status" value="1"/>
</dbReference>
<dbReference type="GO" id="GO:0003723">
    <property type="term" value="F:RNA binding"/>
    <property type="evidence" value="ECO:0007669"/>
    <property type="project" value="UniProtKB-UniRule"/>
</dbReference>
<dbReference type="PROSITE" id="PS51686">
    <property type="entry name" value="SAM_MT_RSMB_NOP"/>
    <property type="match status" value="1"/>
</dbReference>
<dbReference type="NCBIfam" id="TIGR00563">
    <property type="entry name" value="rsmB"/>
    <property type="match status" value="1"/>
</dbReference>
<name>A0AAW9R3P1_9GAMM</name>
<dbReference type="PROSITE" id="PS01153">
    <property type="entry name" value="NOL1_NOP2_SUN"/>
    <property type="match status" value="1"/>
</dbReference>
<dbReference type="GO" id="GO:0009383">
    <property type="term" value="F:rRNA (cytosine-C5-)-methyltransferase activity"/>
    <property type="evidence" value="ECO:0007669"/>
    <property type="project" value="TreeGrafter"/>
</dbReference>
<dbReference type="Gene3D" id="1.10.940.10">
    <property type="entry name" value="NusB-like"/>
    <property type="match status" value="1"/>
</dbReference>
<protein>
    <recommendedName>
        <fullName evidence="4">16S rRNA (cytosine(967)-C(5))-methyltransferase</fullName>
        <ecNumber evidence="4">2.1.1.176</ecNumber>
    </recommendedName>
    <alternativeName>
        <fullName evidence="11">16S rRNA m5C967 methyltransferase</fullName>
    </alternativeName>
    <alternativeName>
        <fullName evidence="12">rRNA (cytosine-C(5)-)-methyltransferase RsmB</fullName>
    </alternativeName>
</protein>
<keyword evidence="10 14" id="KW-0694">RNA-binding</keyword>
<evidence type="ECO:0000256" key="9">
    <source>
        <dbReference type="ARBA" id="ARBA00022691"/>
    </source>
</evidence>
<evidence type="ECO:0000256" key="5">
    <source>
        <dbReference type="ARBA" id="ARBA00022490"/>
    </source>
</evidence>
<keyword evidence="17" id="KW-1185">Reference proteome</keyword>
<evidence type="ECO:0000256" key="8">
    <source>
        <dbReference type="ARBA" id="ARBA00022679"/>
    </source>
</evidence>
<gene>
    <name evidence="16" type="primary">rsmB</name>
    <name evidence="16" type="ORF">WB794_09780</name>
</gene>
<dbReference type="InterPro" id="IPR035926">
    <property type="entry name" value="NusB-like_sf"/>
</dbReference>
<proteinExistence type="inferred from homology"/>
<dbReference type="FunFam" id="3.40.50.150:FF:000022">
    <property type="entry name" value="Ribosomal RNA small subunit methyltransferase B"/>
    <property type="match status" value="1"/>
</dbReference>
<dbReference type="SUPFAM" id="SSF48013">
    <property type="entry name" value="NusB-like"/>
    <property type="match status" value="1"/>
</dbReference>
<dbReference type="RefSeq" id="WP_337335678.1">
    <property type="nucleotide sequence ID" value="NZ_JBBDHC010000013.1"/>
</dbReference>
<keyword evidence="5" id="KW-0963">Cytoplasm</keyword>
<dbReference type="GO" id="GO:0005829">
    <property type="term" value="C:cytosol"/>
    <property type="evidence" value="ECO:0007669"/>
    <property type="project" value="TreeGrafter"/>
</dbReference>
<dbReference type="CDD" id="cd02440">
    <property type="entry name" value="AdoMet_MTases"/>
    <property type="match status" value="1"/>
</dbReference>
<evidence type="ECO:0000256" key="7">
    <source>
        <dbReference type="ARBA" id="ARBA00022603"/>
    </source>
</evidence>
<dbReference type="InterPro" id="IPR018314">
    <property type="entry name" value="RsmB/NOL1/NOP2-like_CS"/>
</dbReference>
<evidence type="ECO:0000256" key="2">
    <source>
        <dbReference type="ARBA" id="ARBA00004496"/>
    </source>
</evidence>
<dbReference type="SUPFAM" id="SSF53335">
    <property type="entry name" value="S-adenosyl-L-methionine-dependent methyltransferases"/>
    <property type="match status" value="1"/>
</dbReference>
<comment type="caution">
    <text evidence="14">Lacks conserved residue(s) required for the propagation of feature annotation.</text>
</comment>
<feature type="domain" description="SAM-dependent MTase RsmB/NOP-type" evidence="15">
    <location>
        <begin position="165"/>
        <end position="435"/>
    </location>
</feature>
<keyword evidence="9 14" id="KW-0949">S-adenosyl-L-methionine</keyword>
<feature type="active site" description="Nucleophile" evidence="14">
    <location>
        <position position="377"/>
    </location>
</feature>
<evidence type="ECO:0000256" key="3">
    <source>
        <dbReference type="ARBA" id="ARBA00007494"/>
    </source>
</evidence>
<reference evidence="16 17" key="1">
    <citation type="journal article" date="2016" name="Antonie Van Leeuwenhoek">
        <title>Denitratimonas tolerans gen. nov., sp. nov., a denitrifying bacterium isolated from a bioreactor for tannery wastewater treatment.</title>
        <authorList>
            <person name="Han S.I."/>
            <person name="Kim J.O."/>
            <person name="Lee Y.R."/>
            <person name="Ekpeghere K.I."/>
            <person name="Koh S.C."/>
            <person name="Whang K.S."/>
        </authorList>
    </citation>
    <scope>NUCLEOTIDE SEQUENCE [LARGE SCALE GENOMIC DNA]</scope>
    <source>
        <strain evidence="16 17">KACC 17565</strain>
    </source>
</reference>
<evidence type="ECO:0000313" key="16">
    <source>
        <dbReference type="EMBL" id="MEJ1249960.1"/>
    </source>
</evidence>